<reference evidence="2" key="1">
    <citation type="submission" date="2017-09" db="EMBL/GenBank/DDBJ databases">
        <authorList>
            <person name="Varghese N."/>
            <person name="Submissions S."/>
        </authorList>
    </citation>
    <scope>NUCLEOTIDE SEQUENCE [LARGE SCALE GENOMIC DNA]</scope>
    <source>
        <strain evidence="2">DSM 15103</strain>
    </source>
</reference>
<name>A0A285N5F7_9AQUI</name>
<dbReference type="AlphaFoldDB" id="A0A285N5F7"/>
<gene>
    <name evidence="1" type="ORF">SAMN06265182_0328</name>
</gene>
<keyword evidence="2" id="KW-1185">Reference proteome</keyword>
<evidence type="ECO:0000313" key="1">
    <source>
        <dbReference type="EMBL" id="SNZ03236.1"/>
    </source>
</evidence>
<dbReference type="Proteomes" id="UP000219036">
    <property type="component" value="Unassembled WGS sequence"/>
</dbReference>
<dbReference type="EMBL" id="OBEI01000001">
    <property type="protein sequence ID" value="SNZ03236.1"/>
    <property type="molecule type" value="Genomic_DNA"/>
</dbReference>
<sequence>MFNKFSYYFKEGLPKGESDYFIATEEELDRNNPLKDLKKVKWAIYDKNGKRVSDFYDWISPLGIVKGQSEYFRATKNGKEAIFTLEKQVTDWFDKIRDRGALTGESDYFWGKLNGFYALYDIKTGEKITENYKSSVIAGAVVGRSNYIVGSYGEEIFFIVDIGTGQKVSKDFDEHKLIEILKHGDLEKALKEINKGGVNPP</sequence>
<evidence type="ECO:0000313" key="2">
    <source>
        <dbReference type="Proteomes" id="UP000219036"/>
    </source>
</evidence>
<dbReference type="RefSeq" id="WP_096999521.1">
    <property type="nucleotide sequence ID" value="NZ_OBEI01000001.1"/>
</dbReference>
<accession>A0A285N5F7</accession>
<organism evidence="1 2">
    <name type="scientific">Persephonella hydrogeniphila</name>
    <dbReference type="NCBI Taxonomy" id="198703"/>
    <lineage>
        <taxon>Bacteria</taxon>
        <taxon>Pseudomonadati</taxon>
        <taxon>Aquificota</taxon>
        <taxon>Aquificia</taxon>
        <taxon>Aquificales</taxon>
        <taxon>Hydrogenothermaceae</taxon>
        <taxon>Persephonella</taxon>
    </lineage>
</organism>
<protein>
    <recommendedName>
        <fullName evidence="3">WG containing repeat-containing protein</fullName>
    </recommendedName>
</protein>
<dbReference type="OrthoDB" id="12007at2"/>
<evidence type="ECO:0008006" key="3">
    <source>
        <dbReference type="Google" id="ProtNLM"/>
    </source>
</evidence>
<proteinExistence type="predicted"/>